<dbReference type="RefSeq" id="WP_395819713.1">
    <property type="nucleotide sequence ID" value="NZ_CP043494.1"/>
</dbReference>
<protein>
    <recommendedName>
        <fullName evidence="3">Tail fiber protein</fullName>
    </recommendedName>
</protein>
<organism evidence="1 2">
    <name type="scientific">Archangium minus</name>
    <dbReference type="NCBI Taxonomy" id="83450"/>
    <lineage>
        <taxon>Bacteria</taxon>
        <taxon>Pseudomonadati</taxon>
        <taxon>Myxococcota</taxon>
        <taxon>Myxococcia</taxon>
        <taxon>Myxococcales</taxon>
        <taxon>Cystobacterineae</taxon>
        <taxon>Archangiaceae</taxon>
        <taxon>Archangium</taxon>
    </lineage>
</organism>
<evidence type="ECO:0000313" key="2">
    <source>
        <dbReference type="Proteomes" id="UP001611383"/>
    </source>
</evidence>
<dbReference type="Proteomes" id="UP001611383">
    <property type="component" value="Chromosome"/>
</dbReference>
<evidence type="ECO:0000313" key="1">
    <source>
        <dbReference type="EMBL" id="WNG45274.1"/>
    </source>
</evidence>
<evidence type="ECO:0008006" key="3">
    <source>
        <dbReference type="Google" id="ProtNLM"/>
    </source>
</evidence>
<gene>
    <name evidence="1" type="ORF">F0U60_15020</name>
</gene>
<keyword evidence="2" id="KW-1185">Reference proteome</keyword>
<proteinExistence type="predicted"/>
<dbReference type="EMBL" id="CP043494">
    <property type="protein sequence ID" value="WNG45274.1"/>
    <property type="molecule type" value="Genomic_DNA"/>
</dbReference>
<accession>A0ABY9WQ55</accession>
<sequence>MFRTDAPDNVNGMYYGGDPITPTPATVISPDHLNAFQEEIISPIEAAGIPLDKNDNTQLLQALKVLFGRLATANTWAELQTFAKGITVQGGADFSGKVLAENDLQVDGAFTAGGSASFAKGPRITGTGEDYGFSTAKAHAIYTPATAFACTVSTGATGGPVMVINSGNGRPYWRAGDSTSAEIATVVRLPEGATITEIRWHIASMSGTQTQTVYPNGWLVSQSVATNTETQAQIHLSGSPGSTFTVAGSSGFAWYQMPLAPGPFIMPTSGYLHVALTLPPSINGAGAGLQVRGVRVGYTMTAVRPSV</sequence>
<name>A0ABY9WQ55_9BACT</name>
<reference evidence="1 2" key="1">
    <citation type="submission" date="2019-08" db="EMBL/GenBank/DDBJ databases">
        <title>Archangium and Cystobacter genomes.</title>
        <authorList>
            <person name="Chen I.-C.K."/>
            <person name="Wielgoss S."/>
        </authorList>
    </citation>
    <scope>NUCLEOTIDE SEQUENCE [LARGE SCALE GENOMIC DNA]</scope>
    <source>
        <strain evidence="1 2">Cbm 6</strain>
    </source>
</reference>